<name>A0ABY1P1W5_9RHOB</name>
<dbReference type="EMBL" id="FXTY01000004">
    <property type="protein sequence ID" value="SMP22936.1"/>
    <property type="molecule type" value="Genomic_DNA"/>
</dbReference>
<dbReference type="RefSeq" id="WP_283426237.1">
    <property type="nucleotide sequence ID" value="NZ_FXTY01000004.1"/>
</dbReference>
<organism evidence="2 3">
    <name type="scientific">Shimia sagamensis</name>
    <dbReference type="NCBI Taxonomy" id="1566352"/>
    <lineage>
        <taxon>Bacteria</taxon>
        <taxon>Pseudomonadati</taxon>
        <taxon>Pseudomonadota</taxon>
        <taxon>Alphaproteobacteria</taxon>
        <taxon>Rhodobacterales</taxon>
        <taxon>Roseobacteraceae</taxon>
    </lineage>
</organism>
<comment type="caution">
    <text evidence="2">The sequence shown here is derived from an EMBL/GenBank/DDBJ whole genome shotgun (WGS) entry which is preliminary data.</text>
</comment>
<accession>A0ABY1P1W5</accession>
<feature type="region of interest" description="Disordered" evidence="1">
    <location>
        <begin position="25"/>
        <end position="51"/>
    </location>
</feature>
<dbReference type="Proteomes" id="UP001157961">
    <property type="component" value="Unassembled WGS sequence"/>
</dbReference>
<evidence type="ECO:0000313" key="2">
    <source>
        <dbReference type="EMBL" id="SMP22936.1"/>
    </source>
</evidence>
<reference evidence="2 3" key="1">
    <citation type="submission" date="2017-05" db="EMBL/GenBank/DDBJ databases">
        <authorList>
            <person name="Varghese N."/>
            <person name="Submissions S."/>
        </authorList>
    </citation>
    <scope>NUCLEOTIDE SEQUENCE [LARGE SCALE GENOMIC DNA]</scope>
    <source>
        <strain evidence="2 3">DSM 29734</strain>
    </source>
</reference>
<sequence>MSTRWIGTKMWTFGPVTRTAKTHLTTSADFPPRGDEGHVKEQVASEGGMSQ</sequence>
<keyword evidence="3" id="KW-1185">Reference proteome</keyword>
<evidence type="ECO:0000313" key="3">
    <source>
        <dbReference type="Proteomes" id="UP001157961"/>
    </source>
</evidence>
<gene>
    <name evidence="2" type="ORF">SAMN06265373_104287</name>
</gene>
<feature type="compositionally biased region" description="Basic and acidic residues" evidence="1">
    <location>
        <begin position="32"/>
        <end position="43"/>
    </location>
</feature>
<protein>
    <submittedName>
        <fullName evidence="2">Uncharacterized protein</fullName>
    </submittedName>
</protein>
<proteinExistence type="predicted"/>
<evidence type="ECO:0000256" key="1">
    <source>
        <dbReference type="SAM" id="MobiDB-lite"/>
    </source>
</evidence>